<dbReference type="InterPro" id="IPR036188">
    <property type="entry name" value="FAD/NAD-bd_sf"/>
</dbReference>
<evidence type="ECO:0008006" key="3">
    <source>
        <dbReference type="Google" id="ProtNLM"/>
    </source>
</evidence>
<feature type="signal peptide" evidence="1">
    <location>
        <begin position="1"/>
        <end position="27"/>
    </location>
</feature>
<accession>A0A6U3P0K2</accession>
<reference evidence="2" key="1">
    <citation type="submission" date="2021-01" db="EMBL/GenBank/DDBJ databases">
        <authorList>
            <person name="Corre E."/>
            <person name="Pelletier E."/>
            <person name="Niang G."/>
            <person name="Scheremetjew M."/>
            <person name="Finn R."/>
            <person name="Kale V."/>
            <person name="Holt S."/>
            <person name="Cochrane G."/>
            <person name="Meng A."/>
            <person name="Brown T."/>
            <person name="Cohen L."/>
        </authorList>
    </citation>
    <scope>NUCLEOTIDE SEQUENCE</scope>
    <source>
        <strain evidence="2">Pop2</strain>
    </source>
</reference>
<proteinExistence type="predicted"/>
<dbReference type="SUPFAM" id="SSF51905">
    <property type="entry name" value="FAD/NAD(P)-binding domain"/>
    <property type="match status" value="1"/>
</dbReference>
<dbReference type="AlphaFoldDB" id="A0A6U3P0K2"/>
<dbReference type="Gene3D" id="3.90.660.10">
    <property type="match status" value="1"/>
</dbReference>
<gene>
    <name evidence="2" type="ORF">DBRI1063_LOCUS1493</name>
</gene>
<evidence type="ECO:0000256" key="1">
    <source>
        <dbReference type="SAM" id="SignalP"/>
    </source>
</evidence>
<evidence type="ECO:0000313" key="2">
    <source>
        <dbReference type="EMBL" id="CAD9315087.1"/>
    </source>
</evidence>
<feature type="chain" id="PRO_5030160049" description="Amine oxidase domain-containing protein" evidence="1">
    <location>
        <begin position="28"/>
        <end position="398"/>
    </location>
</feature>
<dbReference type="EMBL" id="HBGN01002226">
    <property type="protein sequence ID" value="CAD9315087.1"/>
    <property type="molecule type" value="Transcribed_RNA"/>
</dbReference>
<dbReference type="Gene3D" id="3.50.50.60">
    <property type="entry name" value="FAD/NAD(P)-binding domain"/>
    <property type="match status" value="1"/>
</dbReference>
<protein>
    <recommendedName>
        <fullName evidence="3">Amine oxidase domain-containing protein</fullName>
    </recommendedName>
</protein>
<keyword evidence="1" id="KW-0732">Signal</keyword>
<name>A0A6U3P0K2_9STRA</name>
<dbReference type="Pfam" id="PF13450">
    <property type="entry name" value="NAD_binding_8"/>
    <property type="match status" value="1"/>
</dbReference>
<sequence length="398" mass="44462">MLMRPTRVHILLTIMAVTSNAIQSINALRVAVLGSGISGSAAARTLAEKGVKVTVFEAGRGVGGRMSTRRTRDEHNYQFDHGAQYIGSPKTDTFRHILDQWKSDDWVREWEGDFWTVGTNGRSQEIKKDRWVGYPTMNSICQNLLSHENIEIKTQTRANASRIQVEDSDFDDACMWHLSHHKTNEGLGSFDWLVASDRNSAGYHRKDLAKADVREFTSGITRNIKSVKSLTAMVVFENMNVNVNGIQFDGKDPKFGSLGWAARDTSKPGREREDDRECWVLQSHPDAAKELLKGKRNIGAIREMARDVLVRDFLNSMPHIVDDDEFELPRVVTSVGHRWGAAFPIPSEKSAQMESQIIASKQFVACGDYFGQLSGRIEGGYLSGVSAADQLCDAIEII</sequence>
<dbReference type="PANTHER" id="PTHR16128">
    <property type="entry name" value="FAD/NAD(P)-BINDING OXIDOREDUCTASE FAMILY PROTEIN"/>
    <property type="match status" value="1"/>
</dbReference>
<organism evidence="2">
    <name type="scientific">Ditylum brightwellii</name>
    <dbReference type="NCBI Taxonomy" id="49249"/>
    <lineage>
        <taxon>Eukaryota</taxon>
        <taxon>Sar</taxon>
        <taxon>Stramenopiles</taxon>
        <taxon>Ochrophyta</taxon>
        <taxon>Bacillariophyta</taxon>
        <taxon>Mediophyceae</taxon>
        <taxon>Lithodesmiophycidae</taxon>
        <taxon>Lithodesmiales</taxon>
        <taxon>Lithodesmiaceae</taxon>
        <taxon>Ditylum</taxon>
    </lineage>
</organism>
<dbReference type="PANTHER" id="PTHR16128:SF5">
    <property type="entry name" value="FAD_NAD(P)-BINDING OXIDOREDUCTASE FAMILY PROTEIN"/>
    <property type="match status" value="1"/>
</dbReference>